<dbReference type="EC" id="1.6.99.-" evidence="4"/>
<dbReference type="AlphaFoldDB" id="A0A140D6N9"/>
<dbReference type="PANTHER" id="PTHR10204:SF34">
    <property type="entry name" value="NAD(P)H DEHYDROGENASE [QUINONE] 1 ISOFORM 1"/>
    <property type="match status" value="1"/>
</dbReference>
<dbReference type="SUPFAM" id="SSF52218">
    <property type="entry name" value="Flavoproteins"/>
    <property type="match status" value="1"/>
</dbReference>
<comment type="similarity">
    <text evidence="1">Belongs to the NAD(P)H dehydrogenase (quinone) family.</text>
</comment>
<proteinExistence type="inferred from homology"/>
<dbReference type="GO" id="GO:0003955">
    <property type="term" value="F:NAD(P)H dehydrogenase (quinone) activity"/>
    <property type="evidence" value="ECO:0007669"/>
    <property type="project" value="TreeGrafter"/>
</dbReference>
<reference evidence="4" key="1">
    <citation type="journal article" date="2016" name="BMC Genomics">
        <title>A multi-substrate approach for functional metagenomics-based screening for (hemi)cellulases in two wheat straw-degrading microbial consortia unveils novel thermoalkaliphilic enzymes.</title>
        <authorList>
            <person name="Maruthamuthu M."/>
            <person name="Jimenez D.J."/>
            <person name="Stevens P."/>
            <person name="van Elsas J.D."/>
        </authorList>
    </citation>
    <scope>NUCLEOTIDE SEQUENCE</scope>
    <source>
        <strain evidence="4">NT18-17Contig1</strain>
    </source>
</reference>
<dbReference type="Gene3D" id="3.40.50.360">
    <property type="match status" value="1"/>
</dbReference>
<organism evidence="4">
    <name type="scientific">alpha proteobacterium NT18-17</name>
    <dbReference type="NCBI Taxonomy" id="1778876"/>
    <lineage>
        <taxon>Bacteria</taxon>
        <taxon>Pseudomonadati</taxon>
        <taxon>Pseudomonadota</taxon>
        <taxon>Alphaproteobacteria</taxon>
    </lineage>
</organism>
<sequence length="195" mass="21585">MRALLVLAHPLSDSLCAHLAHEAIDALRARGATVDILDLYAENFQPALTEAERRLHYRTPEPGPDIVALQQRLAAADTLVLVFPTWWFSLPAILKGWFDRVWAPKFAFDHGVPIKPLLTGLKSCLVVTTLGSPWWIDHVVMRQPVRRVLRRGMLLACAPQAKFQMISCHAAETADAARVAGFVERIGKAIGKLPA</sequence>
<dbReference type="GO" id="GO:0005829">
    <property type="term" value="C:cytosol"/>
    <property type="evidence" value="ECO:0007669"/>
    <property type="project" value="TreeGrafter"/>
</dbReference>
<dbReference type="InterPro" id="IPR029039">
    <property type="entry name" value="Flavoprotein-like_sf"/>
</dbReference>
<dbReference type="PANTHER" id="PTHR10204">
    <property type="entry name" value="NAD P H OXIDOREDUCTASE-RELATED"/>
    <property type="match status" value="1"/>
</dbReference>
<feature type="domain" description="Flavodoxin-like fold" evidence="3">
    <location>
        <begin position="1"/>
        <end position="137"/>
    </location>
</feature>
<keyword evidence="2 4" id="KW-0560">Oxidoreductase</keyword>
<accession>A0A140D6N9</accession>
<name>A0A140D6N9_9PROT</name>
<evidence type="ECO:0000313" key="4">
    <source>
        <dbReference type="EMBL" id="AMK07549.1"/>
    </source>
</evidence>
<dbReference type="EMBL" id="KU505146">
    <property type="protein sequence ID" value="AMK07549.1"/>
    <property type="molecule type" value="Genomic_DNA"/>
</dbReference>
<dbReference type="InterPro" id="IPR051545">
    <property type="entry name" value="NAD(P)H_dehydrogenase_qn"/>
</dbReference>
<evidence type="ECO:0000259" key="3">
    <source>
        <dbReference type="Pfam" id="PF02525"/>
    </source>
</evidence>
<evidence type="ECO:0000256" key="1">
    <source>
        <dbReference type="ARBA" id="ARBA00006252"/>
    </source>
</evidence>
<dbReference type="Pfam" id="PF02525">
    <property type="entry name" value="Flavodoxin_2"/>
    <property type="match status" value="1"/>
</dbReference>
<protein>
    <submittedName>
        <fullName evidence="4">NAD(P)H oxidoreductase YRKL</fullName>
        <ecNumber evidence="4">1.6.99.-</ecNumber>
    </submittedName>
</protein>
<gene>
    <name evidence="4" type="primary">oxyN</name>
</gene>
<evidence type="ECO:0000256" key="2">
    <source>
        <dbReference type="ARBA" id="ARBA00023002"/>
    </source>
</evidence>
<dbReference type="InterPro" id="IPR003680">
    <property type="entry name" value="Flavodoxin_fold"/>
</dbReference>